<dbReference type="GO" id="GO:0004540">
    <property type="term" value="F:RNA nuclease activity"/>
    <property type="evidence" value="ECO:0007669"/>
    <property type="project" value="InterPro"/>
</dbReference>
<dbReference type="InterPro" id="IPR002716">
    <property type="entry name" value="PIN_dom"/>
</dbReference>
<dbReference type="EMBL" id="LT629772">
    <property type="protein sequence ID" value="SDT38742.1"/>
    <property type="molecule type" value="Genomic_DNA"/>
</dbReference>
<reference evidence="8 9" key="1">
    <citation type="submission" date="2016-10" db="EMBL/GenBank/DDBJ databases">
        <authorList>
            <person name="de Groot N.N."/>
        </authorList>
    </citation>
    <scope>NUCLEOTIDE SEQUENCE [LARGE SCALE GENOMIC DNA]</scope>
    <source>
        <strain evidence="8 9">DSM 21800</strain>
    </source>
</reference>
<dbReference type="SUPFAM" id="SSF88723">
    <property type="entry name" value="PIN domain-like"/>
    <property type="match status" value="1"/>
</dbReference>
<dbReference type="PANTHER" id="PTHR35901">
    <property type="entry name" value="RIBONUCLEASE VAPC3"/>
    <property type="match status" value="1"/>
</dbReference>
<dbReference type="GO" id="GO:0016787">
    <property type="term" value="F:hydrolase activity"/>
    <property type="evidence" value="ECO:0007669"/>
    <property type="project" value="UniProtKB-KW"/>
</dbReference>
<sequence>MSTVVIDASAVVDLLADTEIAPLVAARIEEQVLIAPAHLDAEVLSAMARMERAGTISAPDADRAIAGLTEMPVRRYPVAGLLAGAWRRRGSLRVLDALYAELAEQQAAELITTDARLARSLSIEAV</sequence>
<keyword evidence="9" id="KW-1185">Reference proteome</keyword>
<dbReference type="Gene3D" id="3.40.50.1010">
    <property type="entry name" value="5'-nuclease"/>
    <property type="match status" value="1"/>
</dbReference>
<dbReference type="GO" id="GO:0090729">
    <property type="term" value="F:toxin activity"/>
    <property type="evidence" value="ECO:0007669"/>
    <property type="project" value="UniProtKB-KW"/>
</dbReference>
<evidence type="ECO:0000256" key="4">
    <source>
        <dbReference type="ARBA" id="ARBA00022801"/>
    </source>
</evidence>
<dbReference type="EC" id="3.1.-.-" evidence="6"/>
<comment type="cofactor">
    <cofactor evidence="6">
        <name>Mg(2+)</name>
        <dbReference type="ChEBI" id="CHEBI:18420"/>
    </cofactor>
</comment>
<keyword evidence="2 6" id="KW-0540">Nuclease</keyword>
<keyword evidence="5 6" id="KW-0460">Magnesium</keyword>
<dbReference type="PANTHER" id="PTHR35901:SF1">
    <property type="entry name" value="EXONUCLEASE VAPC9"/>
    <property type="match status" value="1"/>
</dbReference>
<protein>
    <recommendedName>
        <fullName evidence="6">Ribonuclease VapC</fullName>
        <shortName evidence="6">RNase VapC</shortName>
        <ecNumber evidence="6">3.1.-.-</ecNumber>
    </recommendedName>
    <alternativeName>
        <fullName evidence="6">Toxin VapC</fullName>
    </alternativeName>
</protein>
<dbReference type="GO" id="GO:0000287">
    <property type="term" value="F:magnesium ion binding"/>
    <property type="evidence" value="ECO:0007669"/>
    <property type="project" value="UniProtKB-UniRule"/>
</dbReference>
<feature type="binding site" evidence="6">
    <location>
        <position position="96"/>
    </location>
    <ligand>
        <name>Mg(2+)</name>
        <dbReference type="ChEBI" id="CHEBI:18420"/>
    </ligand>
</feature>
<accession>A0A1H1ZZ97</accession>
<dbReference type="STRING" id="630515.SAMN04489812_5545"/>
<gene>
    <name evidence="6" type="primary">vapC</name>
    <name evidence="8" type="ORF">SAMN04489812_5545</name>
</gene>
<keyword evidence="3 6" id="KW-0479">Metal-binding</keyword>
<dbReference type="InterPro" id="IPR051619">
    <property type="entry name" value="TypeII_TA_RNase_PINc/VapC"/>
</dbReference>
<dbReference type="InterPro" id="IPR022907">
    <property type="entry name" value="VapC_family"/>
</dbReference>
<dbReference type="OrthoDB" id="4377304at2"/>
<dbReference type="AlphaFoldDB" id="A0A1H1ZZ97"/>
<dbReference type="RefSeq" id="WP_091529774.1">
    <property type="nucleotide sequence ID" value="NZ_LT629772.1"/>
</dbReference>
<organism evidence="8 9">
    <name type="scientific">Microlunatus soli</name>
    <dbReference type="NCBI Taxonomy" id="630515"/>
    <lineage>
        <taxon>Bacteria</taxon>
        <taxon>Bacillati</taxon>
        <taxon>Actinomycetota</taxon>
        <taxon>Actinomycetes</taxon>
        <taxon>Propionibacteriales</taxon>
        <taxon>Propionibacteriaceae</taxon>
        <taxon>Microlunatus</taxon>
    </lineage>
</organism>
<keyword evidence="1 6" id="KW-1277">Toxin-antitoxin system</keyword>
<dbReference type="InterPro" id="IPR044153">
    <property type="entry name" value="PIN_Pae0151-like"/>
</dbReference>
<dbReference type="CDD" id="cd09873">
    <property type="entry name" value="PIN_Pae0151-like"/>
    <property type="match status" value="1"/>
</dbReference>
<evidence type="ECO:0000256" key="3">
    <source>
        <dbReference type="ARBA" id="ARBA00022723"/>
    </source>
</evidence>
<evidence type="ECO:0000256" key="1">
    <source>
        <dbReference type="ARBA" id="ARBA00022649"/>
    </source>
</evidence>
<evidence type="ECO:0000256" key="5">
    <source>
        <dbReference type="ARBA" id="ARBA00022842"/>
    </source>
</evidence>
<feature type="binding site" evidence="6">
    <location>
        <position position="7"/>
    </location>
    <ligand>
        <name>Mg(2+)</name>
        <dbReference type="ChEBI" id="CHEBI:18420"/>
    </ligand>
</feature>
<dbReference type="InterPro" id="IPR029060">
    <property type="entry name" value="PIN-like_dom_sf"/>
</dbReference>
<evidence type="ECO:0000259" key="7">
    <source>
        <dbReference type="Pfam" id="PF01850"/>
    </source>
</evidence>
<dbReference type="HAMAP" id="MF_00265">
    <property type="entry name" value="VapC_Nob1"/>
    <property type="match status" value="1"/>
</dbReference>
<evidence type="ECO:0000313" key="8">
    <source>
        <dbReference type="EMBL" id="SDT38742.1"/>
    </source>
</evidence>
<evidence type="ECO:0000256" key="2">
    <source>
        <dbReference type="ARBA" id="ARBA00022722"/>
    </source>
</evidence>
<feature type="domain" description="PIN" evidence="7">
    <location>
        <begin position="4"/>
        <end position="119"/>
    </location>
</feature>
<dbReference type="Proteomes" id="UP000199103">
    <property type="component" value="Chromosome I"/>
</dbReference>
<comment type="similarity">
    <text evidence="6">Belongs to the PINc/VapC protein family.</text>
</comment>
<evidence type="ECO:0000313" key="9">
    <source>
        <dbReference type="Proteomes" id="UP000199103"/>
    </source>
</evidence>
<keyword evidence="4 6" id="KW-0378">Hydrolase</keyword>
<keyword evidence="6" id="KW-0800">Toxin</keyword>
<proteinExistence type="inferred from homology"/>
<name>A0A1H1ZZ97_9ACTN</name>
<evidence type="ECO:0000256" key="6">
    <source>
        <dbReference type="HAMAP-Rule" id="MF_00265"/>
    </source>
</evidence>
<dbReference type="Pfam" id="PF01850">
    <property type="entry name" value="PIN"/>
    <property type="match status" value="1"/>
</dbReference>
<comment type="function">
    <text evidence="6">Toxic component of a toxin-antitoxin (TA) system. An RNase.</text>
</comment>